<accession>A0AA86R5G4</accession>
<evidence type="ECO:0000313" key="2">
    <source>
        <dbReference type="EMBL" id="CAL6058185.1"/>
    </source>
</evidence>
<comment type="caution">
    <text evidence="1">The sequence shown here is derived from an EMBL/GenBank/DDBJ whole genome shotgun (WGS) entry which is preliminary data.</text>
</comment>
<evidence type="ECO:0000313" key="1">
    <source>
        <dbReference type="EMBL" id="CAI9972074.1"/>
    </source>
</evidence>
<keyword evidence="3" id="KW-1185">Reference proteome</keyword>
<reference evidence="2 3" key="2">
    <citation type="submission" date="2024-07" db="EMBL/GenBank/DDBJ databases">
        <authorList>
            <person name="Akdeniz Z."/>
        </authorList>
    </citation>
    <scope>NUCLEOTIDE SEQUENCE [LARGE SCALE GENOMIC DNA]</scope>
</reference>
<name>A0AA86R5G4_9EUKA</name>
<dbReference type="EMBL" id="CAXDID020000219">
    <property type="protein sequence ID" value="CAL6058185.1"/>
    <property type="molecule type" value="Genomic_DNA"/>
</dbReference>
<proteinExistence type="predicted"/>
<evidence type="ECO:0000313" key="3">
    <source>
        <dbReference type="Proteomes" id="UP001642409"/>
    </source>
</evidence>
<protein>
    <submittedName>
        <fullName evidence="2">Hypothetical_protein</fullName>
    </submittedName>
</protein>
<gene>
    <name evidence="2" type="ORF">HINF_LOCUS48075</name>
    <name evidence="1" type="ORF">HINF_LOCUS59719</name>
</gene>
<dbReference type="Proteomes" id="UP001642409">
    <property type="component" value="Unassembled WGS sequence"/>
</dbReference>
<sequence>MKRLKLEEYEIVCGSFSTPTTQSQKLVELLFQDHCLLAVQSDLCYVWCTRHQLYLLSTYLKEKYPECRAIKRAMHEDLLIIAYQLQFAYQSGLTFKTNTFYLKGQSLTVDINIQKSIITYELTTTQQVKKISPISSLYSQLLLQEINQPLDHLGFILRYPNFKTQHELELELGYFKPLTFVKQEQEIIKSIMGSSKRSLSVSFQNSVTDLESQIVSCINDLEQGIRLKIDQETVRQLGREYCDSILWKFCSGLK</sequence>
<dbReference type="AlphaFoldDB" id="A0AA86R5G4"/>
<reference evidence="1" key="1">
    <citation type="submission" date="2023-06" db="EMBL/GenBank/DDBJ databases">
        <authorList>
            <person name="Kurt Z."/>
        </authorList>
    </citation>
    <scope>NUCLEOTIDE SEQUENCE</scope>
</reference>
<organism evidence="1">
    <name type="scientific">Hexamita inflata</name>
    <dbReference type="NCBI Taxonomy" id="28002"/>
    <lineage>
        <taxon>Eukaryota</taxon>
        <taxon>Metamonada</taxon>
        <taxon>Diplomonadida</taxon>
        <taxon>Hexamitidae</taxon>
        <taxon>Hexamitinae</taxon>
        <taxon>Hexamita</taxon>
    </lineage>
</organism>
<dbReference type="EMBL" id="CATOUU010001103">
    <property type="protein sequence ID" value="CAI9972074.1"/>
    <property type="molecule type" value="Genomic_DNA"/>
</dbReference>